<keyword evidence="4" id="KW-0804">Transcription</keyword>
<keyword evidence="7" id="KW-1185">Reference proteome</keyword>
<proteinExistence type="inferred from homology"/>
<evidence type="ECO:0000256" key="4">
    <source>
        <dbReference type="ARBA" id="ARBA00023163"/>
    </source>
</evidence>
<dbReference type="SUPFAM" id="SSF53850">
    <property type="entry name" value="Periplasmic binding protein-like II"/>
    <property type="match status" value="1"/>
</dbReference>
<comment type="similarity">
    <text evidence="1">Belongs to the LysR transcriptional regulatory family.</text>
</comment>
<dbReference type="EMBL" id="BTFW01000001">
    <property type="protein sequence ID" value="GMM59738.1"/>
    <property type="molecule type" value="Genomic_DNA"/>
</dbReference>
<dbReference type="InterPro" id="IPR005119">
    <property type="entry name" value="LysR_subst-bd"/>
</dbReference>
<protein>
    <submittedName>
        <fullName evidence="6">LysR substrate-binding domain-containing protein</fullName>
    </submittedName>
</protein>
<keyword evidence="2" id="KW-0805">Transcription regulation</keyword>
<feature type="domain" description="HTH lysR-type" evidence="5">
    <location>
        <begin position="2"/>
        <end position="59"/>
    </location>
</feature>
<evidence type="ECO:0000256" key="3">
    <source>
        <dbReference type="ARBA" id="ARBA00023125"/>
    </source>
</evidence>
<sequence>MIGPDLLLAFVTVAECGSFTGAARVLGMRQSTVSQQIRRLEDLARRRLLARDTHRVALSTEGEAFLDHARRVLAAHGQMDAHLAGMRLRGRLRFGACEDFVLSALPDVLALFASRHPDVDVALTVGLSETLYDQFDAGQLDMVLVKKRKTERRGVTAWRETVGWVSRPDHRVEPGEPVPLLLYPPPSVTRALALDTLERERRTWRVAFTSGSLSGLTAAARAGLGVMPHSLRLIPQGLAPVRLHGDLPELPGIEFAVLGPGGNHPAAEALTAAILHWADVGTSSSGFAP</sequence>
<dbReference type="Gene3D" id="3.40.190.10">
    <property type="entry name" value="Periplasmic binding protein-like II"/>
    <property type="match status" value="2"/>
</dbReference>
<evidence type="ECO:0000313" key="6">
    <source>
        <dbReference type="EMBL" id="GMM59738.1"/>
    </source>
</evidence>
<name>A0ABQ6P3B1_9SPHN</name>
<accession>A0ABQ6P3B1</accession>
<comment type="caution">
    <text evidence="6">The sequence shown here is derived from an EMBL/GenBank/DDBJ whole genome shotgun (WGS) entry which is preliminary data.</text>
</comment>
<dbReference type="Gene3D" id="1.10.10.10">
    <property type="entry name" value="Winged helix-like DNA-binding domain superfamily/Winged helix DNA-binding domain"/>
    <property type="match status" value="1"/>
</dbReference>
<dbReference type="PANTHER" id="PTHR30579:SF7">
    <property type="entry name" value="HTH-TYPE TRANSCRIPTIONAL REGULATOR LRHA-RELATED"/>
    <property type="match status" value="1"/>
</dbReference>
<dbReference type="Proteomes" id="UP001187221">
    <property type="component" value="Unassembled WGS sequence"/>
</dbReference>
<dbReference type="SUPFAM" id="SSF46785">
    <property type="entry name" value="Winged helix' DNA-binding domain"/>
    <property type="match status" value="1"/>
</dbReference>
<organism evidence="6 7">
    <name type="scientific">Novosphingobium pituita</name>
    <dbReference type="NCBI Taxonomy" id="3056842"/>
    <lineage>
        <taxon>Bacteria</taxon>
        <taxon>Pseudomonadati</taxon>
        <taxon>Pseudomonadota</taxon>
        <taxon>Alphaproteobacteria</taxon>
        <taxon>Sphingomonadales</taxon>
        <taxon>Sphingomonadaceae</taxon>
        <taxon>Novosphingobium</taxon>
    </lineage>
</organism>
<keyword evidence="3" id="KW-0238">DNA-binding</keyword>
<dbReference type="InterPro" id="IPR000847">
    <property type="entry name" value="LysR_HTH_N"/>
</dbReference>
<gene>
    <name evidence="6" type="ORF">NUTIK01_05150</name>
</gene>
<evidence type="ECO:0000259" key="5">
    <source>
        <dbReference type="PROSITE" id="PS50931"/>
    </source>
</evidence>
<dbReference type="Pfam" id="PF00126">
    <property type="entry name" value="HTH_1"/>
    <property type="match status" value="1"/>
</dbReference>
<reference evidence="6 7" key="1">
    <citation type="submission" date="2023-06" db="EMBL/GenBank/DDBJ databases">
        <title>Draft genome sequence of Novosphingobium sp. strain IK01.</title>
        <authorList>
            <person name="Hatamoto M."/>
            <person name="Ikarashi T."/>
            <person name="Yamaguchi T."/>
        </authorList>
    </citation>
    <scope>NUCLEOTIDE SEQUENCE [LARGE SCALE GENOMIC DNA]</scope>
    <source>
        <strain evidence="6 7">IK01</strain>
    </source>
</reference>
<dbReference type="InterPro" id="IPR036388">
    <property type="entry name" value="WH-like_DNA-bd_sf"/>
</dbReference>
<dbReference type="PANTHER" id="PTHR30579">
    <property type="entry name" value="TRANSCRIPTIONAL REGULATOR"/>
    <property type="match status" value="1"/>
</dbReference>
<dbReference type="PROSITE" id="PS50931">
    <property type="entry name" value="HTH_LYSR"/>
    <property type="match status" value="1"/>
</dbReference>
<dbReference type="InterPro" id="IPR050176">
    <property type="entry name" value="LTTR"/>
</dbReference>
<dbReference type="Pfam" id="PF03466">
    <property type="entry name" value="LysR_substrate"/>
    <property type="match status" value="1"/>
</dbReference>
<dbReference type="RefSeq" id="WP_317973583.1">
    <property type="nucleotide sequence ID" value="NZ_BTFW01000001.1"/>
</dbReference>
<dbReference type="InterPro" id="IPR036390">
    <property type="entry name" value="WH_DNA-bd_sf"/>
</dbReference>
<evidence type="ECO:0000256" key="1">
    <source>
        <dbReference type="ARBA" id="ARBA00009437"/>
    </source>
</evidence>
<evidence type="ECO:0000313" key="7">
    <source>
        <dbReference type="Proteomes" id="UP001187221"/>
    </source>
</evidence>
<evidence type="ECO:0000256" key="2">
    <source>
        <dbReference type="ARBA" id="ARBA00023015"/>
    </source>
</evidence>